<dbReference type="Proteomes" id="UP000276133">
    <property type="component" value="Unassembled WGS sequence"/>
</dbReference>
<organism evidence="1 2">
    <name type="scientific">Brachionus plicatilis</name>
    <name type="common">Marine rotifer</name>
    <name type="synonym">Brachionus muelleri</name>
    <dbReference type="NCBI Taxonomy" id="10195"/>
    <lineage>
        <taxon>Eukaryota</taxon>
        <taxon>Metazoa</taxon>
        <taxon>Spiralia</taxon>
        <taxon>Gnathifera</taxon>
        <taxon>Rotifera</taxon>
        <taxon>Eurotatoria</taxon>
        <taxon>Monogononta</taxon>
        <taxon>Pseudotrocha</taxon>
        <taxon>Ploima</taxon>
        <taxon>Brachionidae</taxon>
        <taxon>Brachionus</taxon>
    </lineage>
</organism>
<name>A0A3M7SQM3_BRAPC</name>
<dbReference type="AlphaFoldDB" id="A0A3M7SQM3"/>
<reference evidence="1 2" key="1">
    <citation type="journal article" date="2018" name="Sci. Rep.">
        <title>Genomic signatures of local adaptation to the degree of environmental predictability in rotifers.</title>
        <authorList>
            <person name="Franch-Gras L."/>
            <person name="Hahn C."/>
            <person name="Garcia-Roger E.M."/>
            <person name="Carmona M.J."/>
            <person name="Serra M."/>
            <person name="Gomez A."/>
        </authorList>
    </citation>
    <scope>NUCLEOTIDE SEQUENCE [LARGE SCALE GENOMIC DNA]</scope>
    <source>
        <strain evidence="1">HYR1</strain>
    </source>
</reference>
<evidence type="ECO:0000313" key="1">
    <source>
        <dbReference type="EMBL" id="RNA37828.1"/>
    </source>
</evidence>
<evidence type="ECO:0000313" key="2">
    <source>
        <dbReference type="Proteomes" id="UP000276133"/>
    </source>
</evidence>
<keyword evidence="2" id="KW-1185">Reference proteome</keyword>
<proteinExistence type="predicted"/>
<protein>
    <submittedName>
        <fullName evidence="1">Uncharacterized protein</fullName>
    </submittedName>
</protein>
<gene>
    <name evidence="1" type="ORF">BpHYR1_043743</name>
</gene>
<dbReference type="EMBL" id="REGN01000970">
    <property type="protein sequence ID" value="RNA37828.1"/>
    <property type="molecule type" value="Genomic_DNA"/>
</dbReference>
<sequence length="133" mass="15926">MFKLDKRDWRPCWLLVCSRLARLSRAFSIRPVIKHLMRSQSSLSMNQIPNISVILKLGIGAEYVKYKKTFKKKWYFNSVRWCELMIQNEMQLYEAKIKILCANRPINFFPVYFLKTKLQSTLSLPNYVKKNKN</sequence>
<accession>A0A3M7SQM3</accession>
<comment type="caution">
    <text evidence="1">The sequence shown here is derived from an EMBL/GenBank/DDBJ whole genome shotgun (WGS) entry which is preliminary data.</text>
</comment>